<dbReference type="PROSITE" id="PS50084">
    <property type="entry name" value="KH_TYPE_1"/>
    <property type="match status" value="1"/>
</dbReference>
<dbReference type="CDD" id="cd00077">
    <property type="entry name" value="HDc"/>
    <property type="match status" value="1"/>
</dbReference>
<dbReference type="RefSeq" id="WP_122030773.1">
    <property type="nucleotide sequence ID" value="NZ_LS483254.1"/>
</dbReference>
<evidence type="ECO:0000256" key="5">
    <source>
        <dbReference type="HAMAP-Rule" id="MF_00335"/>
    </source>
</evidence>
<dbReference type="InterPro" id="IPR006675">
    <property type="entry name" value="HDIG_dom"/>
</dbReference>
<keyword evidence="5" id="KW-1133">Transmembrane helix</keyword>
<feature type="coiled-coil region" evidence="7">
    <location>
        <begin position="90"/>
        <end position="152"/>
    </location>
</feature>
<gene>
    <name evidence="5 9" type="primary">rny</name>
    <name evidence="9" type="ORF">BARAN1_0550</name>
</gene>
<sequence>MAWIGWLGAVVWAVPAWAQAQAAKAPVQPGAPFPWLSIGIALAALAVGVALGLLFARLRHRHVNRRAEVILSEARGEAERVHRERLLLTQHEIEELREREEERLRKKEAELAQLEERLRQREDRMEKKVQYLETIEASIRQDEAEVAHLLETGRQLLAEERALLERLSGLTEEEAKEYLLKLVEAESERYFARKISEVERRTTQEAERRARRILANAVQRYALDYAEEATVTTVPLPSDEYKGRIIGRDGRNIRAFEALTGIEVLVDDTPEAVVLSSFHPVRREVARIALEKLLEDGRIHPARIEETVRKAKDRVEEAILEAGEKAAFEVGIELPSDLIQLLGRLHFRTSYGQNQLQHALEVSFLARLLAEEIGIDPKPAKRAGLLHDIGKAVDHDVEGPHALIGADLARRAGEPWPIVNAIAAHHGQAEPATVTAVLVQAADTLSAARPGARQETYERYCQRLEELEKIASAYPLVKEAYAIQAGREVRVIVRPEKTTDDMAAKLAYDIARRIEEQVQYPGEIKVTVIRQAQFVDTAR</sequence>
<evidence type="ECO:0000259" key="8">
    <source>
        <dbReference type="PROSITE" id="PS51831"/>
    </source>
</evidence>
<dbReference type="PANTHER" id="PTHR12826:SF15">
    <property type="entry name" value="RIBONUCLEASE Y"/>
    <property type="match status" value="1"/>
</dbReference>
<dbReference type="InterPro" id="IPR006674">
    <property type="entry name" value="HD_domain"/>
</dbReference>
<evidence type="ECO:0000256" key="1">
    <source>
        <dbReference type="ARBA" id="ARBA00022722"/>
    </source>
</evidence>
<evidence type="ECO:0000256" key="6">
    <source>
        <dbReference type="NCBIfam" id="TIGR03319"/>
    </source>
</evidence>
<comment type="subcellular location">
    <subcellularLocation>
        <location evidence="5">Cell membrane</location>
        <topology evidence="5">Single-pass membrane protein</topology>
    </subcellularLocation>
</comment>
<dbReference type="KEGG" id="bana:BARAN1_0550"/>
<keyword evidence="5" id="KW-0472">Membrane</keyword>
<dbReference type="Pfam" id="PF01966">
    <property type="entry name" value="HD"/>
    <property type="match status" value="1"/>
</dbReference>
<keyword evidence="7" id="KW-0175">Coiled coil</keyword>
<evidence type="ECO:0000256" key="3">
    <source>
        <dbReference type="ARBA" id="ARBA00022801"/>
    </source>
</evidence>
<dbReference type="InterPro" id="IPR017705">
    <property type="entry name" value="Ribonuclease_Y"/>
</dbReference>
<dbReference type="GO" id="GO:0016787">
    <property type="term" value="F:hydrolase activity"/>
    <property type="evidence" value="ECO:0007669"/>
    <property type="project" value="UniProtKB-KW"/>
</dbReference>
<keyword evidence="2 5" id="KW-0255">Endonuclease</keyword>
<dbReference type="Proteomes" id="UP000249818">
    <property type="component" value="Chromosome BARAN1"/>
</dbReference>
<dbReference type="SMART" id="SM00471">
    <property type="entry name" value="HDc"/>
    <property type="match status" value="1"/>
</dbReference>
<dbReference type="InterPro" id="IPR004088">
    <property type="entry name" value="KH_dom_type_1"/>
</dbReference>
<dbReference type="InterPro" id="IPR036612">
    <property type="entry name" value="KH_dom_type_1_sf"/>
</dbReference>
<name>A0A2X3MKZ6_9BACT</name>
<dbReference type="EMBL" id="LS483254">
    <property type="protein sequence ID" value="SQD92574.1"/>
    <property type="molecule type" value="Genomic_DNA"/>
</dbReference>
<dbReference type="EC" id="3.1.-.-" evidence="5 6"/>
<dbReference type="GO" id="GO:0005886">
    <property type="term" value="C:plasma membrane"/>
    <property type="evidence" value="ECO:0007669"/>
    <property type="project" value="UniProtKB-SubCell"/>
</dbReference>
<dbReference type="OrthoDB" id="9803205at2"/>
<evidence type="ECO:0000256" key="2">
    <source>
        <dbReference type="ARBA" id="ARBA00022759"/>
    </source>
</evidence>
<dbReference type="Gene3D" id="1.10.3210.10">
    <property type="entry name" value="Hypothetical protein af1432"/>
    <property type="match status" value="1"/>
</dbReference>
<feature type="domain" description="HD" evidence="8">
    <location>
        <begin position="355"/>
        <end position="448"/>
    </location>
</feature>
<accession>A0A2X3MKZ6</accession>
<keyword evidence="10" id="KW-1185">Reference proteome</keyword>
<dbReference type="SUPFAM" id="SSF54791">
    <property type="entry name" value="Eukaryotic type KH-domain (KH-domain type I)"/>
    <property type="match status" value="1"/>
</dbReference>
<dbReference type="GO" id="GO:0004521">
    <property type="term" value="F:RNA endonuclease activity"/>
    <property type="evidence" value="ECO:0007669"/>
    <property type="project" value="UniProtKB-UniRule"/>
</dbReference>
<dbReference type="NCBIfam" id="TIGR03319">
    <property type="entry name" value="RNase_Y"/>
    <property type="match status" value="1"/>
</dbReference>
<keyword evidence="5" id="KW-0812">Transmembrane</keyword>
<keyword evidence="4 5" id="KW-0694">RNA-binding</keyword>
<reference evidence="10" key="1">
    <citation type="submission" date="2018-05" db="EMBL/GenBank/DDBJ databases">
        <authorList>
            <person name="Hao L."/>
        </authorList>
    </citation>
    <scope>NUCLEOTIDE SEQUENCE [LARGE SCALE GENOMIC DNA]</scope>
</reference>
<dbReference type="GO" id="GO:0003723">
    <property type="term" value="F:RNA binding"/>
    <property type="evidence" value="ECO:0007669"/>
    <property type="project" value="UniProtKB-UniRule"/>
</dbReference>
<dbReference type="CDD" id="cd22431">
    <property type="entry name" value="KH-I_RNaseY"/>
    <property type="match status" value="1"/>
</dbReference>
<dbReference type="Pfam" id="PF00013">
    <property type="entry name" value="KH_1"/>
    <property type="match status" value="1"/>
</dbReference>
<dbReference type="Pfam" id="PF12072">
    <property type="entry name" value="RNase_Y_N"/>
    <property type="match status" value="1"/>
</dbReference>
<evidence type="ECO:0000313" key="9">
    <source>
        <dbReference type="EMBL" id="SQD92574.1"/>
    </source>
</evidence>
<feature type="transmembrane region" description="Helical" evidence="5">
    <location>
        <begin position="32"/>
        <end position="56"/>
    </location>
</feature>
<dbReference type="AlphaFoldDB" id="A0A2X3MKZ6"/>
<protein>
    <recommendedName>
        <fullName evidence="5 6">Ribonuclease Y</fullName>
        <shortName evidence="5">RNase Y</shortName>
        <ecNumber evidence="5 6">3.1.-.-</ecNumber>
    </recommendedName>
</protein>
<dbReference type="InterPro" id="IPR003607">
    <property type="entry name" value="HD/PDEase_dom"/>
</dbReference>
<evidence type="ECO:0000256" key="4">
    <source>
        <dbReference type="ARBA" id="ARBA00022884"/>
    </source>
</evidence>
<dbReference type="PANTHER" id="PTHR12826">
    <property type="entry name" value="RIBONUCLEASE Y"/>
    <property type="match status" value="1"/>
</dbReference>
<dbReference type="InterPro" id="IPR004087">
    <property type="entry name" value="KH_dom"/>
</dbReference>
<comment type="function">
    <text evidence="5">Endoribonuclease that initiates mRNA decay.</text>
</comment>
<keyword evidence="3 5" id="KW-0378">Hydrolase</keyword>
<dbReference type="HAMAP" id="MF_00335">
    <property type="entry name" value="RNase_Y"/>
    <property type="match status" value="1"/>
</dbReference>
<comment type="similarity">
    <text evidence="5">Belongs to the RNase Y family.</text>
</comment>
<organism evidence="9 10">
    <name type="scientific">Candidatus Bipolaricaulis anaerobius</name>
    <dbReference type="NCBI Taxonomy" id="2026885"/>
    <lineage>
        <taxon>Bacteria</taxon>
        <taxon>Candidatus Bipolaricaulota</taxon>
        <taxon>Candidatus Bipolaricaulia</taxon>
        <taxon>Candidatus Bipolaricaulales</taxon>
        <taxon>Candidatus Bipolaricaulaceae</taxon>
        <taxon>Candidatus Bipolaricaulis</taxon>
    </lineage>
</organism>
<dbReference type="PROSITE" id="PS51831">
    <property type="entry name" value="HD"/>
    <property type="match status" value="1"/>
</dbReference>
<dbReference type="SUPFAM" id="SSF109604">
    <property type="entry name" value="HD-domain/PDEase-like"/>
    <property type="match status" value="1"/>
</dbReference>
<dbReference type="SMART" id="SM00322">
    <property type="entry name" value="KH"/>
    <property type="match status" value="1"/>
</dbReference>
<dbReference type="NCBIfam" id="TIGR00277">
    <property type="entry name" value="HDIG"/>
    <property type="match status" value="1"/>
</dbReference>
<proteinExistence type="inferred from homology"/>
<evidence type="ECO:0000256" key="7">
    <source>
        <dbReference type="SAM" id="Coils"/>
    </source>
</evidence>
<evidence type="ECO:0000313" key="10">
    <source>
        <dbReference type="Proteomes" id="UP000249818"/>
    </source>
</evidence>
<keyword evidence="5" id="KW-1003">Cell membrane</keyword>
<dbReference type="InterPro" id="IPR022711">
    <property type="entry name" value="RNase_Y_N"/>
</dbReference>
<keyword evidence="1 5" id="KW-0540">Nuclease</keyword>
<dbReference type="GO" id="GO:0006402">
    <property type="term" value="P:mRNA catabolic process"/>
    <property type="evidence" value="ECO:0007669"/>
    <property type="project" value="UniProtKB-UniRule"/>
</dbReference>